<dbReference type="GeneID" id="113513842"/>
<feature type="domain" description="Lipase" evidence="6">
    <location>
        <begin position="62"/>
        <end position="331"/>
    </location>
</feature>
<dbReference type="PANTHER" id="PTHR11610">
    <property type="entry name" value="LIPASE"/>
    <property type="match status" value="1"/>
</dbReference>
<evidence type="ECO:0000256" key="3">
    <source>
        <dbReference type="ARBA" id="ARBA00022525"/>
    </source>
</evidence>
<sequence length="339" mass="37175">MVDTRNIVLFTCFVLILGCKGQRDPSFPISKSSFRPILRTAISVPKGRSVSLDDIIIRHFSSNSSDSTAYRIKAITRLLSDPSFDPRRPTVLYAHGYIELTEDDSVLTIVKAYRQNGRYNILILDWSNLAFGSYVLVALDLKPAAVEISNALVKLLKEGLNVKGLHFVGHSLGVHLLGAVARNLSTRGYVVPRLTGLDAAYPGFYPPILSTPASPSDASFVDMVHTDGGGYGAPQSCGHVDFWPNGGTAKQPGCLPATLLLTSEDLCSHWWSWEFWSEAVAGEQFLGRKCQSYDSFLRGQCTNTQLATLGPSIDVRLRGNFYLRTAAQRPYSLGVRGID</sequence>
<reference evidence="8" key="1">
    <citation type="submission" date="2025-08" db="UniProtKB">
        <authorList>
            <consortium name="RefSeq"/>
        </authorList>
    </citation>
    <scope>IDENTIFICATION</scope>
    <source>
        <tissue evidence="8">Whole larvae</tissue>
    </source>
</reference>
<evidence type="ECO:0000313" key="7">
    <source>
        <dbReference type="Proteomes" id="UP001652740"/>
    </source>
</evidence>
<dbReference type="Pfam" id="PF00151">
    <property type="entry name" value="Lipase"/>
    <property type="match status" value="1"/>
</dbReference>
<keyword evidence="7" id="KW-1185">Reference proteome</keyword>
<evidence type="ECO:0000259" key="6">
    <source>
        <dbReference type="Pfam" id="PF00151"/>
    </source>
</evidence>
<evidence type="ECO:0000256" key="2">
    <source>
        <dbReference type="ARBA" id="ARBA00010701"/>
    </source>
</evidence>
<organism evidence="7 8">
    <name type="scientific">Galleria mellonella</name>
    <name type="common">Greater wax moth</name>
    <dbReference type="NCBI Taxonomy" id="7137"/>
    <lineage>
        <taxon>Eukaryota</taxon>
        <taxon>Metazoa</taxon>
        <taxon>Ecdysozoa</taxon>
        <taxon>Arthropoda</taxon>
        <taxon>Hexapoda</taxon>
        <taxon>Insecta</taxon>
        <taxon>Pterygota</taxon>
        <taxon>Neoptera</taxon>
        <taxon>Endopterygota</taxon>
        <taxon>Lepidoptera</taxon>
        <taxon>Glossata</taxon>
        <taxon>Ditrysia</taxon>
        <taxon>Pyraloidea</taxon>
        <taxon>Pyralidae</taxon>
        <taxon>Galleriinae</taxon>
        <taxon>Galleria</taxon>
    </lineage>
</organism>
<dbReference type="RefSeq" id="XP_052750900.1">
    <property type="nucleotide sequence ID" value="XM_052894940.1"/>
</dbReference>
<feature type="chain" id="PRO_5045510882" evidence="5">
    <location>
        <begin position="22"/>
        <end position="339"/>
    </location>
</feature>
<evidence type="ECO:0000313" key="8">
    <source>
        <dbReference type="RefSeq" id="XP_052750900.1"/>
    </source>
</evidence>
<comment type="similarity">
    <text evidence="2 4">Belongs to the AB hydrolase superfamily. Lipase family.</text>
</comment>
<dbReference type="Gene3D" id="3.40.50.1820">
    <property type="entry name" value="alpha/beta hydrolase"/>
    <property type="match status" value="1"/>
</dbReference>
<evidence type="ECO:0000256" key="1">
    <source>
        <dbReference type="ARBA" id="ARBA00004613"/>
    </source>
</evidence>
<keyword evidence="5" id="KW-0732">Signal</keyword>
<dbReference type="InterPro" id="IPR029058">
    <property type="entry name" value="AB_hydrolase_fold"/>
</dbReference>
<dbReference type="PROSITE" id="PS51257">
    <property type="entry name" value="PROKAR_LIPOPROTEIN"/>
    <property type="match status" value="1"/>
</dbReference>
<evidence type="ECO:0000256" key="5">
    <source>
        <dbReference type="SAM" id="SignalP"/>
    </source>
</evidence>
<name>A0ABM3MIF6_GALME</name>
<protein>
    <submittedName>
        <fullName evidence="8">Pancreatic lipase-related protein 2-like</fullName>
    </submittedName>
</protein>
<dbReference type="PANTHER" id="PTHR11610:SF37">
    <property type="entry name" value="GH01208P"/>
    <property type="match status" value="1"/>
</dbReference>
<accession>A0ABM3MIF6</accession>
<feature type="signal peptide" evidence="5">
    <location>
        <begin position="1"/>
        <end position="21"/>
    </location>
</feature>
<dbReference type="InterPro" id="IPR013818">
    <property type="entry name" value="Lipase"/>
</dbReference>
<keyword evidence="3" id="KW-0964">Secreted</keyword>
<evidence type="ECO:0000256" key="4">
    <source>
        <dbReference type="RuleBase" id="RU004262"/>
    </source>
</evidence>
<dbReference type="SUPFAM" id="SSF53474">
    <property type="entry name" value="alpha/beta-Hydrolases"/>
    <property type="match status" value="1"/>
</dbReference>
<dbReference type="PRINTS" id="PR00821">
    <property type="entry name" value="TAGLIPASE"/>
</dbReference>
<dbReference type="InterPro" id="IPR000734">
    <property type="entry name" value="TAG_lipase"/>
</dbReference>
<dbReference type="Proteomes" id="UP001652740">
    <property type="component" value="Unplaced"/>
</dbReference>
<comment type="subcellular location">
    <subcellularLocation>
        <location evidence="1">Secreted</location>
    </subcellularLocation>
</comment>
<proteinExistence type="inferred from homology"/>
<gene>
    <name evidence="8" type="primary">LOC113513842</name>
</gene>